<evidence type="ECO:0000313" key="1">
    <source>
        <dbReference type="EMBL" id="PWY93932.1"/>
    </source>
</evidence>
<dbReference type="RefSeq" id="XP_025470693.1">
    <property type="nucleotide sequence ID" value="XM_025606848.1"/>
</dbReference>
<accession>A0A317X8E3</accession>
<dbReference type="Proteomes" id="UP000246702">
    <property type="component" value="Unassembled WGS sequence"/>
</dbReference>
<dbReference type="EMBL" id="MSFK01000005">
    <property type="protein sequence ID" value="PWY93932.1"/>
    <property type="molecule type" value="Genomic_DNA"/>
</dbReference>
<dbReference type="GeneID" id="37108991"/>
<organism evidence="1 2">
    <name type="scientific">Aspergillus sclerotioniger CBS 115572</name>
    <dbReference type="NCBI Taxonomy" id="1450535"/>
    <lineage>
        <taxon>Eukaryota</taxon>
        <taxon>Fungi</taxon>
        <taxon>Dikarya</taxon>
        <taxon>Ascomycota</taxon>
        <taxon>Pezizomycotina</taxon>
        <taxon>Eurotiomycetes</taxon>
        <taxon>Eurotiomycetidae</taxon>
        <taxon>Eurotiales</taxon>
        <taxon>Aspergillaceae</taxon>
        <taxon>Aspergillus</taxon>
        <taxon>Aspergillus subgen. Circumdati</taxon>
    </lineage>
</organism>
<proteinExistence type="predicted"/>
<protein>
    <submittedName>
        <fullName evidence="1">Uncharacterized protein</fullName>
    </submittedName>
</protein>
<dbReference type="AlphaFoldDB" id="A0A317X8E3"/>
<comment type="caution">
    <text evidence="1">The sequence shown here is derived from an EMBL/GenBank/DDBJ whole genome shotgun (WGS) entry which is preliminary data.</text>
</comment>
<keyword evidence="2" id="KW-1185">Reference proteome</keyword>
<reference evidence="1 2" key="1">
    <citation type="submission" date="2016-12" db="EMBL/GenBank/DDBJ databases">
        <title>The genomes of Aspergillus section Nigri reveals drivers in fungal speciation.</title>
        <authorList>
            <consortium name="DOE Joint Genome Institute"/>
            <person name="Vesth T.C."/>
            <person name="Nybo J."/>
            <person name="Theobald S."/>
            <person name="Brandl J."/>
            <person name="Frisvad J.C."/>
            <person name="Nielsen K.F."/>
            <person name="Lyhne E.K."/>
            <person name="Kogle M.E."/>
            <person name="Kuo A."/>
            <person name="Riley R."/>
            <person name="Clum A."/>
            <person name="Nolan M."/>
            <person name="Lipzen A."/>
            <person name="Salamov A."/>
            <person name="Henrissat B."/>
            <person name="Wiebenga A."/>
            <person name="De Vries R.P."/>
            <person name="Grigoriev I.V."/>
            <person name="Mortensen U.H."/>
            <person name="Andersen M.R."/>
            <person name="Baker S.E."/>
        </authorList>
    </citation>
    <scope>NUCLEOTIDE SEQUENCE [LARGE SCALE GENOMIC DNA]</scope>
    <source>
        <strain evidence="1 2">CBS 115572</strain>
    </source>
</reference>
<gene>
    <name evidence="1" type="ORF">BO94DRAFT_314354</name>
</gene>
<sequence>MATRSRSHRRSHASSRSQVMSIHTFSSYTHCTATMPIAGATCTATRPLTHSNRRTGHNPFIMVTPSFSSAFVLSAATINRLAALKYPSGRDSWHEIRSENILILPSSFPIRQVYAEAISLSGALIVDRSEPLSHPVISPRYRMWRFWKILAFDSVY</sequence>
<name>A0A317X8E3_9EURO</name>
<evidence type="ECO:0000313" key="2">
    <source>
        <dbReference type="Proteomes" id="UP000246702"/>
    </source>
</evidence>